<dbReference type="RefSeq" id="XP_070904522.1">
    <property type="nucleotide sequence ID" value="XM_071036037.1"/>
</dbReference>
<organism evidence="1 2">
    <name type="scientific">Aspergillus pseudodeflectus</name>
    <dbReference type="NCBI Taxonomy" id="176178"/>
    <lineage>
        <taxon>Eukaryota</taxon>
        <taxon>Fungi</taxon>
        <taxon>Dikarya</taxon>
        <taxon>Ascomycota</taxon>
        <taxon>Pezizomycotina</taxon>
        <taxon>Eurotiomycetes</taxon>
        <taxon>Eurotiomycetidae</taxon>
        <taxon>Eurotiales</taxon>
        <taxon>Aspergillaceae</taxon>
        <taxon>Aspergillus</taxon>
        <taxon>Aspergillus subgen. Nidulantes</taxon>
    </lineage>
</organism>
<protein>
    <submittedName>
        <fullName evidence="1">Uncharacterized protein</fullName>
    </submittedName>
</protein>
<evidence type="ECO:0000313" key="1">
    <source>
        <dbReference type="EMBL" id="KAL2859588.1"/>
    </source>
</evidence>
<keyword evidence="2" id="KW-1185">Reference proteome</keyword>
<gene>
    <name evidence="1" type="ORF">BJX68DRAFT_117065</name>
</gene>
<proteinExistence type="predicted"/>
<evidence type="ECO:0000313" key="2">
    <source>
        <dbReference type="Proteomes" id="UP001610444"/>
    </source>
</evidence>
<dbReference type="EMBL" id="JBFXLR010000003">
    <property type="protein sequence ID" value="KAL2859588.1"/>
    <property type="molecule type" value="Genomic_DNA"/>
</dbReference>
<dbReference type="Proteomes" id="UP001610444">
    <property type="component" value="Unassembled WGS sequence"/>
</dbReference>
<sequence length="106" mass="12036">MSRWAIRHIHSWHVAGPTFIIRWLGYDIPSGHLTGVAITEQVSAKVSLSSTVRTGSMALSLADVNLANLERVQAELYKQYQEVTLRFRRGRPEGSIYFCVCAVRRF</sequence>
<accession>A0ABR4L806</accession>
<name>A0ABR4L806_9EURO</name>
<reference evidence="1 2" key="1">
    <citation type="submission" date="2024-07" db="EMBL/GenBank/DDBJ databases">
        <title>Section-level genome sequencing and comparative genomics of Aspergillus sections Usti and Cavernicolus.</title>
        <authorList>
            <consortium name="Lawrence Berkeley National Laboratory"/>
            <person name="Nybo J.L."/>
            <person name="Vesth T.C."/>
            <person name="Theobald S."/>
            <person name="Frisvad J.C."/>
            <person name="Larsen T.O."/>
            <person name="Kjaerboelling I."/>
            <person name="Rothschild-Mancinelli K."/>
            <person name="Lyhne E.K."/>
            <person name="Kogle M.E."/>
            <person name="Barry K."/>
            <person name="Clum A."/>
            <person name="Na H."/>
            <person name="Ledsgaard L."/>
            <person name="Lin J."/>
            <person name="Lipzen A."/>
            <person name="Kuo A."/>
            <person name="Riley R."/>
            <person name="Mondo S."/>
            <person name="LaButti K."/>
            <person name="Haridas S."/>
            <person name="Pangalinan J."/>
            <person name="Salamov A.A."/>
            <person name="Simmons B.A."/>
            <person name="Magnuson J.K."/>
            <person name="Chen J."/>
            <person name="Drula E."/>
            <person name="Henrissat B."/>
            <person name="Wiebenga A."/>
            <person name="Lubbers R.J."/>
            <person name="Gomes A.C."/>
            <person name="Macurrencykelacurrency M.R."/>
            <person name="Stajich J."/>
            <person name="Grigoriev I.V."/>
            <person name="Mortensen U.H."/>
            <person name="De vries R.P."/>
            <person name="Baker S.E."/>
            <person name="Andersen M.R."/>
        </authorList>
    </citation>
    <scope>NUCLEOTIDE SEQUENCE [LARGE SCALE GENOMIC DNA]</scope>
    <source>
        <strain evidence="1 2">CBS 756.74</strain>
    </source>
</reference>
<dbReference type="GeneID" id="98151201"/>
<comment type="caution">
    <text evidence="1">The sequence shown here is derived from an EMBL/GenBank/DDBJ whole genome shotgun (WGS) entry which is preliminary data.</text>
</comment>